<organism evidence="2 3">
    <name type="scientific">Eimeria brunetti</name>
    <dbReference type="NCBI Taxonomy" id="51314"/>
    <lineage>
        <taxon>Eukaryota</taxon>
        <taxon>Sar</taxon>
        <taxon>Alveolata</taxon>
        <taxon>Apicomplexa</taxon>
        <taxon>Conoidasida</taxon>
        <taxon>Coccidia</taxon>
        <taxon>Eucoccidiorida</taxon>
        <taxon>Eimeriorina</taxon>
        <taxon>Eimeriidae</taxon>
        <taxon>Eimeria</taxon>
    </lineage>
</organism>
<dbReference type="OrthoDB" id="347589at2759"/>
<evidence type="ECO:0000313" key="2">
    <source>
        <dbReference type="EMBL" id="CDJ48742.1"/>
    </source>
</evidence>
<dbReference type="VEuPathDB" id="ToxoDB:EBH_0021870"/>
<dbReference type="Pfam" id="PF03981">
    <property type="entry name" value="Ubiq_cyt_C_chap"/>
    <property type="match status" value="1"/>
</dbReference>
<dbReference type="Proteomes" id="UP000030750">
    <property type="component" value="Unassembled WGS sequence"/>
</dbReference>
<proteinExistence type="predicted"/>
<name>U6LEA6_9EIME</name>
<keyword evidence="3" id="KW-1185">Reference proteome</keyword>
<reference evidence="2" key="1">
    <citation type="submission" date="2013-10" db="EMBL/GenBank/DDBJ databases">
        <title>Genomic analysis of the causative agents of coccidiosis in chickens.</title>
        <authorList>
            <person name="Reid A.J."/>
            <person name="Blake D."/>
            <person name="Billington K."/>
            <person name="Browne H."/>
            <person name="Dunn M."/>
            <person name="Hung S."/>
            <person name="Kawahara F."/>
            <person name="Miranda-Saavedra D."/>
            <person name="Mourier T."/>
            <person name="Nagra H."/>
            <person name="Otto T.D."/>
            <person name="Rawlings N."/>
            <person name="Sanchez A."/>
            <person name="Sanders M."/>
            <person name="Subramaniam C."/>
            <person name="Tay Y."/>
            <person name="Dear P."/>
            <person name="Doerig C."/>
            <person name="Gruber A."/>
            <person name="Parkinson J."/>
            <person name="Shirley M."/>
            <person name="Wan K.L."/>
            <person name="Berriman M."/>
            <person name="Tomley F."/>
            <person name="Pain A."/>
        </authorList>
    </citation>
    <scope>NUCLEOTIDE SEQUENCE [LARGE SCALE GENOMIC DNA]</scope>
    <source>
        <strain evidence="2">Houghton</strain>
    </source>
</reference>
<protein>
    <recommendedName>
        <fullName evidence="1">Ubiquinol-cytochrome c chaperone domain-containing protein</fullName>
    </recommendedName>
</protein>
<feature type="domain" description="Ubiquinol-cytochrome c chaperone" evidence="1">
    <location>
        <begin position="2"/>
        <end position="67"/>
    </location>
</feature>
<dbReference type="AlphaFoldDB" id="U6LEA6"/>
<evidence type="ECO:0000313" key="3">
    <source>
        <dbReference type="Proteomes" id="UP000030750"/>
    </source>
</evidence>
<dbReference type="InterPro" id="IPR021150">
    <property type="entry name" value="Ubiq_cyt_c_chap"/>
</dbReference>
<sequence>MVSLDQAMTEGEICPARIKEALWGNVYGGAVSFSNPHLSLLTKYVLRQLLHVLQLSDQHFFQAKFVW</sequence>
<reference evidence="2" key="2">
    <citation type="submission" date="2013-10" db="EMBL/GenBank/DDBJ databases">
        <authorList>
            <person name="Aslett M."/>
        </authorList>
    </citation>
    <scope>NUCLEOTIDE SEQUENCE [LARGE SCALE GENOMIC DNA]</scope>
    <source>
        <strain evidence="2">Houghton</strain>
    </source>
</reference>
<gene>
    <name evidence="2" type="ORF">EBH_0021870</name>
</gene>
<dbReference type="EMBL" id="HG711279">
    <property type="protein sequence ID" value="CDJ48742.1"/>
    <property type="molecule type" value="Genomic_DNA"/>
</dbReference>
<evidence type="ECO:0000259" key="1">
    <source>
        <dbReference type="Pfam" id="PF03981"/>
    </source>
</evidence>
<accession>U6LEA6</accession>